<dbReference type="AlphaFoldDB" id="A0A0V8QF82"/>
<accession>A0A0V8QF82</accession>
<reference evidence="2 3" key="1">
    <citation type="submission" date="2015-11" db="EMBL/GenBank/DDBJ databases">
        <title>Butyribacter intestini gen. nov., sp. nov., a butyric acid-producing bacterium of the family Lachnospiraceae isolated from the human faeces.</title>
        <authorList>
            <person name="Zou Y."/>
            <person name="Xue W."/>
            <person name="Luo G."/>
            <person name="Lv M."/>
        </authorList>
    </citation>
    <scope>NUCLEOTIDE SEQUENCE [LARGE SCALE GENOMIC DNA]</scope>
    <source>
        <strain evidence="2 3">ACET-33324</strain>
    </source>
</reference>
<dbReference type="OrthoDB" id="1863318at2"/>
<dbReference type="STRING" id="290052.ASU35_10220"/>
<keyword evidence="1" id="KW-1133">Transmembrane helix</keyword>
<comment type="caution">
    <text evidence="2">The sequence shown here is derived from an EMBL/GenBank/DDBJ whole genome shotgun (WGS) entry which is preliminary data.</text>
</comment>
<dbReference type="EMBL" id="LNAM01000151">
    <property type="protein sequence ID" value="KSV59207.1"/>
    <property type="molecule type" value="Genomic_DNA"/>
</dbReference>
<gene>
    <name evidence="2" type="ORF">ASU35_10220</name>
</gene>
<evidence type="ECO:0000256" key="1">
    <source>
        <dbReference type="SAM" id="Phobius"/>
    </source>
</evidence>
<dbReference type="PROSITE" id="PS51257">
    <property type="entry name" value="PROKAR_LIPOPROTEIN"/>
    <property type="match status" value="1"/>
</dbReference>
<sequence length="98" mass="10764">MTKHNRFFCILLATTVVFVLLLSVACIAVEADHDCQGEDCPICQQISICENILKNLALAGSATAFGAVLLYILYKAIQSYTENLQKITLVSLKVELLD</sequence>
<keyword evidence="1" id="KW-0472">Membrane</keyword>
<name>A0A0V8QF82_9FIRM</name>
<keyword evidence="3" id="KW-1185">Reference proteome</keyword>
<evidence type="ECO:0000313" key="3">
    <source>
        <dbReference type="Proteomes" id="UP000054874"/>
    </source>
</evidence>
<dbReference type="Proteomes" id="UP000054874">
    <property type="component" value="Unassembled WGS sequence"/>
</dbReference>
<feature type="transmembrane region" description="Helical" evidence="1">
    <location>
        <begin position="55"/>
        <end position="74"/>
    </location>
</feature>
<protein>
    <submittedName>
        <fullName evidence="2">Uncharacterized protein</fullName>
    </submittedName>
</protein>
<proteinExistence type="predicted"/>
<dbReference type="RefSeq" id="WP_058352594.1">
    <property type="nucleotide sequence ID" value="NZ_CABMMD010000151.1"/>
</dbReference>
<evidence type="ECO:0000313" key="2">
    <source>
        <dbReference type="EMBL" id="KSV59207.1"/>
    </source>
</evidence>
<organism evidence="2 3">
    <name type="scientific">Acetivibrio ethanolgignens</name>
    <dbReference type="NCBI Taxonomy" id="290052"/>
    <lineage>
        <taxon>Bacteria</taxon>
        <taxon>Bacillati</taxon>
        <taxon>Bacillota</taxon>
        <taxon>Clostridia</taxon>
        <taxon>Eubacteriales</taxon>
        <taxon>Oscillospiraceae</taxon>
        <taxon>Acetivibrio</taxon>
    </lineage>
</organism>
<keyword evidence="1" id="KW-0812">Transmembrane</keyword>